<gene>
    <name evidence="30" type="ORF">WA026_000846</name>
</gene>
<dbReference type="InterPro" id="IPR011364">
    <property type="entry name" value="BRCA1"/>
</dbReference>
<dbReference type="GO" id="GO:0003677">
    <property type="term" value="F:DNA binding"/>
    <property type="evidence" value="ECO:0007669"/>
    <property type="project" value="UniProtKB-KW"/>
</dbReference>
<dbReference type="PANTHER" id="PTHR13763:SF0">
    <property type="entry name" value="BREAST CANCER TYPE 1 SUSCEPTIBILITY PROTEIN"/>
    <property type="match status" value="1"/>
</dbReference>
<keyword evidence="14" id="KW-0007">Acetylation</keyword>
<evidence type="ECO:0000256" key="1">
    <source>
        <dbReference type="ARBA" id="ARBA00004123"/>
    </source>
</evidence>
<keyword evidence="3" id="KW-0158">Chromosome</keyword>
<keyword evidence="31" id="KW-1185">Reference proteome</keyword>
<keyword evidence="16" id="KW-0443">Lipid metabolism</keyword>
<dbReference type="InterPro" id="IPR018957">
    <property type="entry name" value="Znf_C3HC4_RING-type"/>
</dbReference>
<name>A0AAW1V8I3_9CUCU</name>
<dbReference type="PROSITE" id="PS50089">
    <property type="entry name" value="ZF_RING_2"/>
    <property type="match status" value="1"/>
</dbReference>
<keyword evidence="20" id="KW-0804">Transcription</keyword>
<dbReference type="SMART" id="SM00184">
    <property type="entry name" value="RING"/>
    <property type="match status" value="1"/>
</dbReference>
<evidence type="ECO:0000256" key="5">
    <source>
        <dbReference type="ARBA" id="ARBA00022516"/>
    </source>
</evidence>
<dbReference type="Gene3D" id="3.40.50.10190">
    <property type="entry name" value="BRCT domain"/>
    <property type="match status" value="2"/>
</dbReference>
<keyword evidence="5" id="KW-0444">Lipid biosynthesis</keyword>
<keyword evidence="24" id="KW-0131">Cell cycle</keyword>
<dbReference type="InterPro" id="IPR017907">
    <property type="entry name" value="Znf_RING_CS"/>
</dbReference>
<dbReference type="SMART" id="SM00292">
    <property type="entry name" value="BRCT"/>
    <property type="match status" value="2"/>
</dbReference>
<evidence type="ECO:0000256" key="20">
    <source>
        <dbReference type="ARBA" id="ARBA00023163"/>
    </source>
</evidence>
<dbReference type="GO" id="GO:0005694">
    <property type="term" value="C:chromosome"/>
    <property type="evidence" value="ECO:0007669"/>
    <property type="project" value="UniProtKB-SubCell"/>
</dbReference>
<proteinExistence type="predicted"/>
<evidence type="ECO:0000256" key="23">
    <source>
        <dbReference type="ARBA" id="ARBA00023242"/>
    </source>
</evidence>
<comment type="subcellular location">
    <subcellularLocation>
        <location evidence="2">Chromosome</location>
    </subcellularLocation>
    <subcellularLocation>
        <location evidence="1">Nucleus</location>
    </subcellularLocation>
</comment>
<comment type="caution">
    <text evidence="30">The sequence shown here is derived from an EMBL/GenBank/DDBJ whole genome shotgun (WGS) entry which is preliminary data.</text>
</comment>
<evidence type="ECO:0000256" key="6">
    <source>
        <dbReference type="ARBA" id="ARBA00022553"/>
    </source>
</evidence>
<evidence type="ECO:0000256" key="26">
    <source>
        <dbReference type="PROSITE-ProRule" id="PRU00175"/>
    </source>
</evidence>
<dbReference type="InterPro" id="IPR001357">
    <property type="entry name" value="BRCT_dom"/>
</dbReference>
<feature type="compositionally biased region" description="Polar residues" evidence="27">
    <location>
        <begin position="446"/>
        <end position="457"/>
    </location>
</feature>
<evidence type="ECO:0000256" key="13">
    <source>
        <dbReference type="ARBA" id="ARBA00022843"/>
    </source>
</evidence>
<reference evidence="30 31" key="1">
    <citation type="submission" date="2023-03" db="EMBL/GenBank/DDBJ databases">
        <title>Genome insight into feeding habits of ladybird beetles.</title>
        <authorList>
            <person name="Li H.-S."/>
            <person name="Huang Y.-H."/>
            <person name="Pang H."/>
        </authorList>
    </citation>
    <scope>NUCLEOTIDE SEQUENCE [LARGE SCALE GENOMIC DNA]</scope>
    <source>
        <strain evidence="30">SYSU_2023b</strain>
        <tissue evidence="30">Whole body</tissue>
    </source>
</reference>
<evidence type="ECO:0000256" key="7">
    <source>
        <dbReference type="ARBA" id="ARBA00022723"/>
    </source>
</evidence>
<keyword evidence="13" id="KW-0832">Ubl conjugation</keyword>
<dbReference type="InterPro" id="IPR031099">
    <property type="entry name" value="BRCA1-associated"/>
</dbReference>
<keyword evidence="17" id="KW-0238">DNA-binding</keyword>
<dbReference type="Pfam" id="PF00097">
    <property type="entry name" value="zf-C3HC4"/>
    <property type="match status" value="1"/>
</dbReference>
<dbReference type="InterPro" id="IPR001841">
    <property type="entry name" value="Znf_RING"/>
</dbReference>
<feature type="region of interest" description="Disordered" evidence="27">
    <location>
        <begin position="438"/>
        <end position="457"/>
    </location>
</feature>
<evidence type="ECO:0000256" key="15">
    <source>
        <dbReference type="ARBA" id="ARBA00023015"/>
    </source>
</evidence>
<evidence type="ECO:0000256" key="16">
    <source>
        <dbReference type="ARBA" id="ARBA00023098"/>
    </source>
</evidence>
<dbReference type="Proteomes" id="UP001431783">
    <property type="component" value="Unassembled WGS sequence"/>
</dbReference>
<organism evidence="30 31">
    <name type="scientific">Henosepilachna vigintioctopunctata</name>
    <dbReference type="NCBI Taxonomy" id="420089"/>
    <lineage>
        <taxon>Eukaryota</taxon>
        <taxon>Metazoa</taxon>
        <taxon>Ecdysozoa</taxon>
        <taxon>Arthropoda</taxon>
        <taxon>Hexapoda</taxon>
        <taxon>Insecta</taxon>
        <taxon>Pterygota</taxon>
        <taxon>Neoptera</taxon>
        <taxon>Endopterygota</taxon>
        <taxon>Coleoptera</taxon>
        <taxon>Polyphaga</taxon>
        <taxon>Cucujiformia</taxon>
        <taxon>Coccinelloidea</taxon>
        <taxon>Coccinellidae</taxon>
        <taxon>Epilachninae</taxon>
        <taxon>Epilachnini</taxon>
        <taxon>Henosepilachna</taxon>
    </lineage>
</organism>
<keyword evidence="21" id="KW-0233">DNA recombination</keyword>
<keyword evidence="15" id="KW-0805">Transcription regulation</keyword>
<keyword evidence="6" id="KW-0597">Phosphoprotein</keyword>
<accession>A0AAW1V8I3</accession>
<keyword evidence="9" id="KW-0227">DNA damage</keyword>
<dbReference type="Pfam" id="PF16589">
    <property type="entry name" value="BRCT_2"/>
    <property type="match status" value="1"/>
</dbReference>
<dbReference type="InterPro" id="IPR036420">
    <property type="entry name" value="BRCT_dom_sf"/>
</dbReference>
<dbReference type="EMBL" id="JARQZJ010000121">
    <property type="protein sequence ID" value="KAK9888617.1"/>
    <property type="molecule type" value="Genomic_DNA"/>
</dbReference>
<feature type="compositionally biased region" description="Basic and acidic residues" evidence="27">
    <location>
        <begin position="166"/>
        <end position="177"/>
    </location>
</feature>
<feature type="domain" description="BRCT" evidence="29">
    <location>
        <begin position="1604"/>
        <end position="1706"/>
    </location>
</feature>
<evidence type="ECO:0000256" key="2">
    <source>
        <dbReference type="ARBA" id="ARBA00004286"/>
    </source>
</evidence>
<dbReference type="GO" id="GO:0004842">
    <property type="term" value="F:ubiquitin-protein transferase activity"/>
    <property type="evidence" value="ECO:0007669"/>
    <property type="project" value="InterPro"/>
</dbReference>
<keyword evidence="11" id="KW-0276">Fatty acid metabolism</keyword>
<feature type="compositionally biased region" description="Polar residues" evidence="27">
    <location>
        <begin position="1231"/>
        <end position="1248"/>
    </location>
</feature>
<evidence type="ECO:0000256" key="14">
    <source>
        <dbReference type="ARBA" id="ARBA00022990"/>
    </source>
</evidence>
<evidence type="ECO:0000256" key="24">
    <source>
        <dbReference type="ARBA" id="ARBA00023306"/>
    </source>
</evidence>
<dbReference type="InterPro" id="IPR013083">
    <property type="entry name" value="Znf_RING/FYVE/PHD"/>
</dbReference>
<protein>
    <recommendedName>
        <fullName evidence="25">RING-type E3 ubiquitin transferase BRCA1</fullName>
    </recommendedName>
</protein>
<evidence type="ECO:0000256" key="12">
    <source>
        <dbReference type="ARBA" id="ARBA00022833"/>
    </source>
</evidence>
<dbReference type="PRINTS" id="PR00493">
    <property type="entry name" value="BRSTCANCERI"/>
</dbReference>
<evidence type="ECO:0000256" key="25">
    <source>
        <dbReference type="ARBA" id="ARBA00031556"/>
    </source>
</evidence>
<dbReference type="GO" id="GO:0006633">
    <property type="term" value="P:fatty acid biosynthetic process"/>
    <property type="evidence" value="ECO:0007669"/>
    <property type="project" value="UniProtKB-KW"/>
</dbReference>
<feature type="compositionally biased region" description="Basic residues" evidence="27">
    <location>
        <begin position="142"/>
        <end position="160"/>
    </location>
</feature>
<evidence type="ECO:0000259" key="29">
    <source>
        <dbReference type="PROSITE" id="PS50172"/>
    </source>
</evidence>
<dbReference type="GO" id="GO:0045944">
    <property type="term" value="P:positive regulation of transcription by RNA polymerase II"/>
    <property type="evidence" value="ECO:0007669"/>
    <property type="project" value="TreeGrafter"/>
</dbReference>
<feature type="compositionally biased region" description="Basic and acidic residues" evidence="27">
    <location>
        <begin position="1252"/>
        <end position="1261"/>
    </location>
</feature>
<evidence type="ECO:0000256" key="8">
    <source>
        <dbReference type="ARBA" id="ARBA00022737"/>
    </source>
</evidence>
<evidence type="ECO:0000256" key="22">
    <source>
        <dbReference type="ARBA" id="ARBA00023204"/>
    </source>
</evidence>
<evidence type="ECO:0000256" key="3">
    <source>
        <dbReference type="ARBA" id="ARBA00022454"/>
    </source>
</evidence>
<keyword evidence="22" id="KW-0234">DNA repair</keyword>
<sequence length="1736" mass="198019">MDLENFHKTTAKNLLDLLQYLKCPICLDIIENVRELPCSHVFCNNCIDLCAEGKSEIVCPLCKKDVPKRIYLSRDAGFDNICSFMKHLTKDLKEHNVDDSTLFGPVIDNKIQENANNSVALDVKPQSSDENDVIPCTVKQKENKKPKKNNRSTYTRRKPLNIKSAVKKENKSSKEVEVSNGDKNLGTHSNVLMKSKQLKKQSDGVARKKNVIQAPIPQSVDNKSKILQWLYDTRNIFERFSQTQIDVSQKDVLLDIDMPSVSQMVHQKPINKNINENEKVDYSCRRARSVENLGNKEIKSLKRHSLECSTPSNFKQYQNSNEIESIENQLILRFMEDEVLDVIDKKVSDEKYTSNKTMKTYFKKENSDSKRMNLAENKFLDELDRNCVNGKIKTYKGKKRTKVENDKNFKSSWRSISNFKKSIGKCKGPRKLNISLESSQKHSKKNTQTEIKGSHETSSIAVKSKTVDFQKMEDYLSKAIPEMIKNNIPSTSQEILREIEEEKKLEQSNIFQERCLNIEEESGHQKHLIDDLCSDKSGSDIYIYQTQPLSKDVTNFTCNKIESALEYAKKLETLLISDKLEPIHNKITISSVYRIIKNIYENLNHNEAVKHIVHNSSQTFDSRNNMKLFDEKEIQTDVFSLDGFNITPTAAFKSLNYEDKETQTENVCENDPLINEMIPVRHKKTFLSSDRSSFETEKFSDANLELLSTSCETKSGKKNSLKCAEVEQKHFKSKNVISQNSLKNIIIHTSHDEQNKNLELNVSSRENKKKVPDQCELREDYIGNCGEIEERGDIKSNSSISNSKKIVLNKTANVIESVISINPTENSVKCDKEISDISNKKSIIDSSVVQNLNEKPVIIEKKTTLNQSQNEIVGLQTELDENLDCKNSEMNLTPDSVIMYSLASSKSKVNRKLMFEKAIQDRTELTETLKRVHTEDSNLESEDEIPNKLICNKFLQDDLSIVFESETQFCNENVKVTQATKSSSDKGSTLSSEANYSKEKPFTNLMVTKTQKEVEHTQTGALLNYCDELIAKANDKISTDNKLFSQNIPQLSQNNKKEIVLEKVTNKKKEETQEKFSLIRTQDLLSHYDDLIAKANQHIIKNDQETKIERKAVGITYGTSQIPTTSEVLNEFEKGDQLFNKEKEVISEKSLGYCSKPPKQSANEQSQVDDEFFYQNLDKLDSVVEKANENKNKIMENKYSESLFESYKDIDPIEQLRSGIQIKHRHVINENNHLRNQSANEDASSSSNPKRRNSDIDNEREVKKIKILQHVQLDTEIKAKENKNGNFSSSEDEIFSDVDIVETTPQKEKDSNFLERLSCSQALDRSTRISSKIVEHDSIPVINIDIVPPPPGFEDDNDDRLKKNSSVVHPVTQRESENIIPNSLSPDKIEPMLIKKSLKSSNSNTKDAIDCPDVPKYFQQFTEMSPICEEKTTVSVMEMVHQSKFSPLTILPRLSPAPSPLTSTPKQKSILNYVTQNSKSTQNKKSGSLSQVSNLTRAKPCIAFSRLDKMEIMSISSLCSKKLVSCQNKFGPEVTHMIVSTNKHNRVKDITMKYISAIAAGLWVLDFSWIQECLAQNKIVDEELYEVLDISGVPSPRISRLSRLTNPLFKGFKFYVVGPFAKISFQELVTVIELLSGTIVHSINDLLKSEDYTCVIIADESENSENDNSDIYQRWLDTHKLITVDFNWISLSVSRYKLLSFKTYLLVSLDYVHGLEYPQDLLVDVPSSCTQQNTCD</sequence>
<feature type="domain" description="RING-type" evidence="28">
    <location>
        <begin position="23"/>
        <end position="63"/>
    </location>
</feature>
<keyword evidence="7" id="KW-0479">Metal-binding</keyword>
<evidence type="ECO:0000256" key="10">
    <source>
        <dbReference type="ARBA" id="ARBA00022771"/>
    </source>
</evidence>
<dbReference type="SUPFAM" id="SSF57850">
    <property type="entry name" value="RING/U-box"/>
    <property type="match status" value="1"/>
</dbReference>
<dbReference type="Gene3D" id="3.30.40.10">
    <property type="entry name" value="Zinc/RING finger domain, C3HC4 (zinc finger)"/>
    <property type="match status" value="1"/>
</dbReference>
<keyword evidence="12" id="KW-0862">Zinc</keyword>
<keyword evidence="8" id="KW-0677">Repeat</keyword>
<dbReference type="GO" id="GO:0070531">
    <property type="term" value="C:BRCA1-A complex"/>
    <property type="evidence" value="ECO:0007669"/>
    <property type="project" value="TreeGrafter"/>
</dbReference>
<evidence type="ECO:0000256" key="11">
    <source>
        <dbReference type="ARBA" id="ARBA00022832"/>
    </source>
</evidence>
<evidence type="ECO:0000313" key="30">
    <source>
        <dbReference type="EMBL" id="KAK9888617.1"/>
    </source>
</evidence>
<keyword evidence="4" id="KW-1017">Isopeptide bond</keyword>
<dbReference type="GO" id="GO:0031436">
    <property type="term" value="C:BRCA1-BARD1 complex"/>
    <property type="evidence" value="ECO:0007669"/>
    <property type="project" value="TreeGrafter"/>
</dbReference>
<evidence type="ECO:0000256" key="21">
    <source>
        <dbReference type="ARBA" id="ARBA00023172"/>
    </source>
</evidence>
<dbReference type="GO" id="GO:0000724">
    <property type="term" value="P:double-strand break repair via homologous recombination"/>
    <property type="evidence" value="ECO:0007669"/>
    <property type="project" value="TreeGrafter"/>
</dbReference>
<evidence type="ECO:0000256" key="9">
    <source>
        <dbReference type="ARBA" id="ARBA00022763"/>
    </source>
</evidence>
<dbReference type="PANTHER" id="PTHR13763">
    <property type="entry name" value="BREAST CANCER TYPE 1 SUSCEPTIBILITY PROTEIN BRCA1"/>
    <property type="match status" value="1"/>
</dbReference>
<evidence type="ECO:0000256" key="4">
    <source>
        <dbReference type="ARBA" id="ARBA00022499"/>
    </source>
</evidence>
<dbReference type="GO" id="GO:0008270">
    <property type="term" value="F:zinc ion binding"/>
    <property type="evidence" value="ECO:0007669"/>
    <property type="project" value="UniProtKB-KW"/>
</dbReference>
<feature type="region of interest" description="Disordered" evidence="27">
    <location>
        <begin position="139"/>
        <end position="188"/>
    </location>
</feature>
<keyword evidence="19" id="KW-0275">Fatty acid biosynthesis</keyword>
<evidence type="ECO:0000256" key="18">
    <source>
        <dbReference type="ARBA" id="ARBA00023159"/>
    </source>
</evidence>
<dbReference type="PROSITE" id="PS50172">
    <property type="entry name" value="BRCT"/>
    <property type="match status" value="2"/>
</dbReference>
<keyword evidence="10 26" id="KW-0863">Zinc-finger</keyword>
<evidence type="ECO:0000313" key="31">
    <source>
        <dbReference type="Proteomes" id="UP001431783"/>
    </source>
</evidence>
<dbReference type="SUPFAM" id="SSF52113">
    <property type="entry name" value="BRCT domain"/>
    <property type="match status" value="2"/>
</dbReference>
<evidence type="ECO:0000256" key="17">
    <source>
        <dbReference type="ARBA" id="ARBA00023125"/>
    </source>
</evidence>
<evidence type="ECO:0000256" key="27">
    <source>
        <dbReference type="SAM" id="MobiDB-lite"/>
    </source>
</evidence>
<feature type="region of interest" description="Disordered" evidence="27">
    <location>
        <begin position="1231"/>
        <end position="1261"/>
    </location>
</feature>
<evidence type="ECO:0000256" key="19">
    <source>
        <dbReference type="ARBA" id="ARBA00023160"/>
    </source>
</evidence>
<keyword evidence="23" id="KW-0539">Nucleus</keyword>
<feature type="domain" description="BRCT" evidence="29">
    <location>
        <begin position="1533"/>
        <end position="1587"/>
    </location>
</feature>
<dbReference type="PROSITE" id="PS00518">
    <property type="entry name" value="ZF_RING_1"/>
    <property type="match status" value="1"/>
</dbReference>
<evidence type="ECO:0000259" key="28">
    <source>
        <dbReference type="PROSITE" id="PS50089"/>
    </source>
</evidence>
<keyword evidence="18" id="KW-0010">Activator</keyword>